<evidence type="ECO:0000313" key="4">
    <source>
        <dbReference type="EnsemblPlants" id="Solyc09g010490.2.1"/>
    </source>
</evidence>
<dbReference type="Proteomes" id="UP000004994">
    <property type="component" value="Chromosome 9"/>
</dbReference>
<feature type="domain" description="LOB" evidence="3">
    <location>
        <begin position="8"/>
        <end position="110"/>
    </location>
</feature>
<evidence type="ECO:0000313" key="5">
    <source>
        <dbReference type="Proteomes" id="UP000004994"/>
    </source>
</evidence>
<proteinExistence type="inferred from homology"/>
<reference evidence="4" key="2">
    <citation type="submission" date="2019-01" db="UniProtKB">
        <authorList>
            <consortium name="EnsemblPlants"/>
        </authorList>
    </citation>
    <scope>IDENTIFICATION</scope>
    <source>
        <strain evidence="4">cv. Heinz 1706</strain>
    </source>
</reference>
<dbReference type="InterPro" id="IPR004883">
    <property type="entry name" value="LOB"/>
</dbReference>
<keyword evidence="5" id="KW-1185">Reference proteome</keyword>
<feature type="coiled-coil region" evidence="2">
    <location>
        <begin position="89"/>
        <end position="116"/>
    </location>
</feature>
<dbReference type="GO" id="GO:0006355">
    <property type="term" value="P:regulation of DNA-templated transcription"/>
    <property type="evidence" value="ECO:0000318"/>
    <property type="project" value="GO_Central"/>
</dbReference>
<organism evidence="4">
    <name type="scientific">Solanum lycopersicum</name>
    <name type="common">Tomato</name>
    <name type="synonym">Lycopersicon esculentum</name>
    <dbReference type="NCBI Taxonomy" id="4081"/>
    <lineage>
        <taxon>Eukaryota</taxon>
        <taxon>Viridiplantae</taxon>
        <taxon>Streptophyta</taxon>
        <taxon>Embryophyta</taxon>
        <taxon>Tracheophyta</taxon>
        <taxon>Spermatophyta</taxon>
        <taxon>Magnoliopsida</taxon>
        <taxon>eudicotyledons</taxon>
        <taxon>Gunneridae</taxon>
        <taxon>Pentapetalae</taxon>
        <taxon>asterids</taxon>
        <taxon>lamiids</taxon>
        <taxon>Solanales</taxon>
        <taxon>Solanaceae</taxon>
        <taxon>Solanoideae</taxon>
        <taxon>Solaneae</taxon>
        <taxon>Solanum</taxon>
        <taxon>Solanum subgen. Lycopersicon</taxon>
    </lineage>
</organism>
<protein>
    <recommendedName>
        <fullName evidence="3">LOB domain-containing protein</fullName>
    </recommendedName>
</protein>
<dbReference type="Pfam" id="PF03195">
    <property type="entry name" value="LOB"/>
    <property type="match status" value="1"/>
</dbReference>
<dbReference type="InParanoid" id="A0A3Q7HZP5"/>
<sequence length="395" mass="44565">MNDADARGKCAACKYQNKRCDENCPLAPFFPSNKIDEFDKVIRLFSFDFLKDMLNSVTTNEEKAKMVETLILETKIRSENPVYGSIAVTEKLSLEIENTQKELDLIQKTIAFYKELDGRSSLNKICNLVIVDKVKAVEKGHEIHESLIDGVVNVKLQETFSGGMPFYVHCEASPKRMESGVRVESELKNFEVFNFIEGLYIPNSLEVVNVGIGRLKHFSESLQVNCILNFENEANISLISFMKKEPTCKNLMTKASNRYPYYAVKILVEKQVEAIQARGLEVLERANCIMGFKIFEFIGGRMSTEHLVGVVGQLKMKLLSSTFGKNIRATSLRLVTFVNGWSETACPISVARSGIRRHHRGNGALLLVRANFALSMSGEVEPVVFLVWHMLLEDL</sequence>
<dbReference type="PANTHER" id="PTHR31301">
    <property type="entry name" value="LOB DOMAIN-CONTAINING PROTEIN 4-RELATED"/>
    <property type="match status" value="1"/>
</dbReference>
<dbReference type="STRING" id="4081.A0A3Q7HZP5"/>
<dbReference type="EnsemblPlants" id="Solyc09g010490.2.1">
    <property type="protein sequence ID" value="Solyc09g010490.2.1"/>
    <property type="gene ID" value="Solyc09g010490.2"/>
</dbReference>
<dbReference type="PROSITE" id="PS50891">
    <property type="entry name" value="LOB"/>
    <property type="match status" value="1"/>
</dbReference>
<evidence type="ECO:0000256" key="2">
    <source>
        <dbReference type="SAM" id="Coils"/>
    </source>
</evidence>
<dbReference type="AlphaFoldDB" id="A0A3Q7HZP5"/>
<name>A0A3Q7HZP5_SOLLC</name>
<accession>A0A3Q7HZP5</accession>
<dbReference type="Gramene" id="Solyc09g010490.2.1">
    <property type="protein sequence ID" value="Solyc09g010490.2.1"/>
    <property type="gene ID" value="Solyc09g010490.2"/>
</dbReference>
<dbReference type="GO" id="GO:0005634">
    <property type="term" value="C:nucleus"/>
    <property type="evidence" value="ECO:0000318"/>
    <property type="project" value="GO_Central"/>
</dbReference>
<evidence type="ECO:0000259" key="3">
    <source>
        <dbReference type="PROSITE" id="PS50891"/>
    </source>
</evidence>
<reference evidence="4" key="1">
    <citation type="journal article" date="2012" name="Nature">
        <title>The tomato genome sequence provides insights into fleshy fruit evolution.</title>
        <authorList>
            <consortium name="Tomato Genome Consortium"/>
        </authorList>
    </citation>
    <scope>NUCLEOTIDE SEQUENCE [LARGE SCALE GENOMIC DNA]</scope>
    <source>
        <strain evidence="4">cv. Heinz 1706</strain>
    </source>
</reference>
<dbReference type="PANTHER" id="PTHR31301:SF130">
    <property type="entry name" value="LOB DOMAIN-CONTAINING PROTEIN 27-LIKE"/>
    <property type="match status" value="1"/>
</dbReference>
<comment type="similarity">
    <text evidence="1">Belongs to the LOB domain-containing protein family.</text>
</comment>
<evidence type="ECO:0000256" key="1">
    <source>
        <dbReference type="ARBA" id="ARBA00005474"/>
    </source>
</evidence>
<keyword evidence="2" id="KW-0175">Coiled coil</keyword>
<dbReference type="GO" id="GO:0001216">
    <property type="term" value="F:DNA-binding transcription activator activity"/>
    <property type="evidence" value="ECO:0000318"/>
    <property type="project" value="GO_Central"/>
</dbReference>